<evidence type="ECO:0000313" key="16">
    <source>
        <dbReference type="EMBL" id="SUZ55733.1"/>
    </source>
</evidence>
<evidence type="ECO:0000256" key="7">
    <source>
        <dbReference type="ARBA" id="ARBA00022823"/>
    </source>
</evidence>
<dbReference type="Pfam" id="PF00198">
    <property type="entry name" value="2-oxoacid_dh"/>
    <property type="match status" value="1"/>
</dbReference>
<dbReference type="Gene3D" id="3.30.559.10">
    <property type="entry name" value="Chloramphenicol acetyltransferase-like domain"/>
    <property type="match status" value="1"/>
</dbReference>
<comment type="similarity">
    <text evidence="2">Belongs to the 2-oxoacid dehydrogenase family.</text>
</comment>
<sequence>MATEKKVILPDIGDFDAVEVIEILVSIGDIVEENNSLITLENDKATMEIPAPFPGKVKDIAIKVGDKVSQGELILTFEDSSNLINKEEENSDPESTKTAEKKSVVVEILVPDLGDFDKVEVIEVLVSEGDEIVKEQGIITLESDKASMEIPSTSNGKIKRIAIKTGDKVGLGDLILELETITSETSNTNKQEKESPAVSTDSSSEAKQEESAEKISLNTSDDSHASPSIRKLARELGVSLSNIKGTGPKGRILETDLKGYVKKIVAGGSSPEEVESIPLSRIKKISGKHLSHCWETIPHVTQFDEVNIEQMERFRKHQKERGIKLTPLVFIMKAVVQVLKQHPNFNSSLDESGENLLVKKYFNLGVAMDTPEGLVVPVIRDVGKKSLVELADELAEISTRAREGQLDRSEMQGAGFTISSLGGIGGTHFTPIINSPEVAILGVSRTQIKPIWNGESFEPTATLPIALSYDHRVIDGAQGARFIADLNQVLKNIMEILL</sequence>
<comment type="catalytic activity">
    <reaction evidence="12">
        <text>N(6)-[(R)-dihydrolipoyl]-L-lysyl-[protein] + acetyl-CoA = N(6)-[(R)-S(8)-acetyldihydrolipoyl]-L-lysyl-[protein] + CoA</text>
        <dbReference type="Rhea" id="RHEA:17017"/>
        <dbReference type="Rhea" id="RHEA-COMP:10475"/>
        <dbReference type="Rhea" id="RHEA-COMP:10478"/>
        <dbReference type="ChEBI" id="CHEBI:57287"/>
        <dbReference type="ChEBI" id="CHEBI:57288"/>
        <dbReference type="ChEBI" id="CHEBI:83100"/>
        <dbReference type="ChEBI" id="CHEBI:83111"/>
        <dbReference type="EC" id="2.3.1.12"/>
    </reaction>
</comment>
<dbReference type="AlphaFoldDB" id="A0A381NQG7"/>
<evidence type="ECO:0000256" key="10">
    <source>
        <dbReference type="ARBA" id="ARBA00029730"/>
    </source>
</evidence>
<feature type="domain" description="Lipoyl-binding" evidence="14">
    <location>
        <begin position="4"/>
        <end position="78"/>
    </location>
</feature>
<dbReference type="PROSITE" id="PS51826">
    <property type="entry name" value="PSBD"/>
    <property type="match status" value="1"/>
</dbReference>
<dbReference type="InterPro" id="IPR036625">
    <property type="entry name" value="E3-bd_dom_sf"/>
</dbReference>
<comment type="function">
    <text evidence="9">The pyruvate dehydrogenase complex catalyzes the overall conversion of pyruvate to acetyl-CoA and CO(2). It contains multiple copies of three enzymatic components: pyruvate dehydrogenase (E1), dihydrolipoamide acetyltransferase (E2) and lipoamide dehydrogenase (E3).</text>
</comment>
<evidence type="ECO:0000256" key="12">
    <source>
        <dbReference type="ARBA" id="ARBA00048370"/>
    </source>
</evidence>
<dbReference type="Gene3D" id="4.10.320.10">
    <property type="entry name" value="E3-binding domain"/>
    <property type="match status" value="1"/>
</dbReference>
<evidence type="ECO:0000256" key="5">
    <source>
        <dbReference type="ARBA" id="ARBA00022679"/>
    </source>
</evidence>
<dbReference type="Pfam" id="PF00364">
    <property type="entry name" value="Biotin_lipoyl"/>
    <property type="match status" value="2"/>
</dbReference>
<feature type="compositionally biased region" description="Basic and acidic residues" evidence="13">
    <location>
        <begin position="204"/>
        <end position="213"/>
    </location>
</feature>
<dbReference type="CDD" id="cd06849">
    <property type="entry name" value="lipoyl_domain"/>
    <property type="match status" value="2"/>
</dbReference>
<dbReference type="GO" id="GO:0031405">
    <property type="term" value="F:lipoic acid binding"/>
    <property type="evidence" value="ECO:0007669"/>
    <property type="project" value="TreeGrafter"/>
</dbReference>
<evidence type="ECO:0000256" key="13">
    <source>
        <dbReference type="SAM" id="MobiDB-lite"/>
    </source>
</evidence>
<dbReference type="InterPro" id="IPR011053">
    <property type="entry name" value="Single_hybrid_motif"/>
</dbReference>
<evidence type="ECO:0000259" key="14">
    <source>
        <dbReference type="PROSITE" id="PS50968"/>
    </source>
</evidence>
<dbReference type="Pfam" id="PF02817">
    <property type="entry name" value="E3_binding"/>
    <property type="match status" value="1"/>
</dbReference>
<dbReference type="GO" id="GO:0005737">
    <property type="term" value="C:cytoplasm"/>
    <property type="evidence" value="ECO:0007669"/>
    <property type="project" value="TreeGrafter"/>
</dbReference>
<dbReference type="SUPFAM" id="SSF51230">
    <property type="entry name" value="Single hybrid motif"/>
    <property type="match status" value="2"/>
</dbReference>
<evidence type="ECO:0000256" key="1">
    <source>
        <dbReference type="ARBA" id="ARBA00001938"/>
    </source>
</evidence>
<keyword evidence="8" id="KW-0012">Acyltransferase</keyword>
<dbReference type="PANTHER" id="PTHR43178:SF2">
    <property type="entry name" value="DIHYDROLIPOYLLYSINE-RESIDUE ACETYLTRANSFERASE COMPONENT OF PYRUVATE DEHYDROGENASE COMPLEX"/>
    <property type="match status" value="1"/>
</dbReference>
<dbReference type="PANTHER" id="PTHR43178">
    <property type="entry name" value="DIHYDROLIPOAMIDE ACETYLTRANSFERASE COMPONENT OF PYRUVATE DEHYDROGENASE COMPLEX"/>
    <property type="match status" value="1"/>
</dbReference>
<dbReference type="EC" id="2.3.1.12" evidence="3"/>
<accession>A0A381NQG7</accession>
<dbReference type="InterPro" id="IPR003016">
    <property type="entry name" value="2-oxoA_DH_lipoyl-BS"/>
</dbReference>
<dbReference type="PROSITE" id="PS00189">
    <property type="entry name" value="LIPOYL"/>
    <property type="match status" value="2"/>
</dbReference>
<gene>
    <name evidence="16" type="ORF">METZ01_LOCUS8587</name>
</gene>
<dbReference type="SUPFAM" id="SSF47005">
    <property type="entry name" value="Peripheral subunit-binding domain of 2-oxo acid dehydrogenase complex"/>
    <property type="match status" value="1"/>
</dbReference>
<feature type="region of interest" description="Disordered" evidence="13">
    <location>
        <begin position="184"/>
        <end position="227"/>
    </location>
</feature>
<evidence type="ECO:0000256" key="8">
    <source>
        <dbReference type="ARBA" id="ARBA00023315"/>
    </source>
</evidence>
<dbReference type="Gene3D" id="2.40.50.100">
    <property type="match status" value="2"/>
</dbReference>
<evidence type="ECO:0000256" key="4">
    <source>
        <dbReference type="ARBA" id="ARBA00016300"/>
    </source>
</evidence>
<organism evidence="16">
    <name type="scientific">marine metagenome</name>
    <dbReference type="NCBI Taxonomy" id="408172"/>
    <lineage>
        <taxon>unclassified sequences</taxon>
        <taxon>metagenomes</taxon>
        <taxon>ecological metagenomes</taxon>
    </lineage>
</organism>
<keyword evidence="6" id="KW-0677">Repeat</keyword>
<evidence type="ECO:0000256" key="6">
    <source>
        <dbReference type="ARBA" id="ARBA00022737"/>
    </source>
</evidence>
<feature type="domain" description="Lipoyl-binding" evidence="14">
    <location>
        <begin position="105"/>
        <end position="179"/>
    </location>
</feature>
<dbReference type="GO" id="GO:0006086">
    <property type="term" value="P:pyruvate decarboxylation to acetyl-CoA"/>
    <property type="evidence" value="ECO:0007669"/>
    <property type="project" value="TreeGrafter"/>
</dbReference>
<dbReference type="InterPro" id="IPR001078">
    <property type="entry name" value="2-oxoacid_DH_actylTfrase"/>
</dbReference>
<dbReference type="GO" id="GO:0004742">
    <property type="term" value="F:dihydrolipoyllysine-residue acetyltransferase activity"/>
    <property type="evidence" value="ECO:0007669"/>
    <property type="project" value="UniProtKB-EC"/>
</dbReference>
<evidence type="ECO:0000256" key="2">
    <source>
        <dbReference type="ARBA" id="ARBA00007317"/>
    </source>
</evidence>
<dbReference type="EMBL" id="UINC01000457">
    <property type="protein sequence ID" value="SUZ55733.1"/>
    <property type="molecule type" value="Genomic_DNA"/>
</dbReference>
<dbReference type="InterPro" id="IPR000089">
    <property type="entry name" value="Biotin_lipoyl"/>
</dbReference>
<keyword evidence="7" id="KW-0450">Lipoyl</keyword>
<dbReference type="InterPro" id="IPR004167">
    <property type="entry name" value="PSBD"/>
</dbReference>
<name>A0A381NQG7_9ZZZZ</name>
<comment type="cofactor">
    <cofactor evidence="1">
        <name>(R)-lipoate</name>
        <dbReference type="ChEBI" id="CHEBI:83088"/>
    </cofactor>
</comment>
<evidence type="ECO:0000256" key="9">
    <source>
        <dbReference type="ARBA" id="ARBA00025211"/>
    </source>
</evidence>
<reference evidence="16" key="1">
    <citation type="submission" date="2018-05" db="EMBL/GenBank/DDBJ databases">
        <authorList>
            <person name="Lanie J.A."/>
            <person name="Ng W.-L."/>
            <person name="Kazmierczak K.M."/>
            <person name="Andrzejewski T.M."/>
            <person name="Davidsen T.M."/>
            <person name="Wayne K.J."/>
            <person name="Tettelin H."/>
            <person name="Glass J.I."/>
            <person name="Rusch D."/>
            <person name="Podicherti R."/>
            <person name="Tsui H.-C.T."/>
            <person name="Winkler M.E."/>
        </authorList>
    </citation>
    <scope>NUCLEOTIDE SEQUENCE</scope>
</reference>
<dbReference type="FunFam" id="2.40.50.100:FF:000009">
    <property type="entry name" value="Acetyltransferase component of pyruvate dehydrogenase complex"/>
    <property type="match status" value="1"/>
</dbReference>
<evidence type="ECO:0000256" key="3">
    <source>
        <dbReference type="ARBA" id="ARBA00013114"/>
    </source>
</evidence>
<evidence type="ECO:0000256" key="11">
    <source>
        <dbReference type="ARBA" id="ARBA00031531"/>
    </source>
</evidence>
<dbReference type="InterPro" id="IPR023213">
    <property type="entry name" value="CAT-like_dom_sf"/>
</dbReference>
<dbReference type="InterPro" id="IPR050743">
    <property type="entry name" value="2-oxoacid_DH_E2_comp"/>
</dbReference>
<proteinExistence type="inferred from homology"/>
<keyword evidence="5" id="KW-0808">Transferase</keyword>
<dbReference type="PROSITE" id="PS50968">
    <property type="entry name" value="BIOTINYL_LIPOYL"/>
    <property type="match status" value="2"/>
</dbReference>
<dbReference type="SUPFAM" id="SSF52777">
    <property type="entry name" value="CoA-dependent acyltransferases"/>
    <property type="match status" value="1"/>
</dbReference>
<feature type="domain" description="Peripheral subunit-binding (PSBD)" evidence="15">
    <location>
        <begin position="224"/>
        <end position="261"/>
    </location>
</feature>
<dbReference type="FunFam" id="3.30.559.10:FF:000004">
    <property type="entry name" value="Acetyltransferase component of pyruvate dehydrogenase complex"/>
    <property type="match status" value="1"/>
</dbReference>
<evidence type="ECO:0000259" key="15">
    <source>
        <dbReference type="PROSITE" id="PS51826"/>
    </source>
</evidence>
<protein>
    <recommendedName>
        <fullName evidence="4">Dihydrolipoyllysine-residue acetyltransferase component of pyruvate dehydrogenase complex</fullName>
        <ecNumber evidence="3">2.3.1.12</ecNumber>
    </recommendedName>
    <alternativeName>
        <fullName evidence="10">Dihydrolipoamide acetyltransferase component of pyruvate dehydrogenase complex</fullName>
    </alternativeName>
    <alternativeName>
        <fullName evidence="11">E2</fullName>
    </alternativeName>
</protein>